<evidence type="ECO:0000256" key="3">
    <source>
        <dbReference type="ARBA" id="ARBA00022448"/>
    </source>
</evidence>
<evidence type="ECO:0000256" key="6">
    <source>
        <dbReference type="ARBA" id="ARBA00023242"/>
    </source>
</evidence>
<dbReference type="EMBL" id="JABTTQ020000005">
    <property type="protein sequence ID" value="KAK6157260.1"/>
    <property type="molecule type" value="Genomic_DNA"/>
</dbReference>
<dbReference type="InterPro" id="IPR007064">
    <property type="entry name" value="Nmd3_N"/>
</dbReference>
<sequence>MAQEMGMFTVAQTIGSVLCCKCGILMQPNAANMCAKCIRSEFDITKCLSKSVNIVHCPECDRYKQPPSTWIKAKPESKDLLAFCLNRLKDLNKVRLVHAEFIWTEPHSKRIKVKLTVQKEVLNGTTFFYLEQLILKHDAAKYAIRIAQTKQGIDFFFNKQSHGRKFVEFLREVAPIRDDEGKKLVSSDTKSNTHVFKYSFSVEISPICREDLICLPPEVAISLGNFGPLVICNKVTSILTLLDPFTLRQSFLTKEQYWRSSFRALLSCKQLVEYIVLDVEVVSREVNVRGVRYVLADAQVARVSDFGKNDMIFSVRTHLGRILKAGDYALGYDLYGANINDIELDKYKGLVLPDVILIKKSYEKEGQKWGKSCSWKLKSLNMEINNGAKGGDHEENLECELFLRDLAENPGSVFNLSLYSNGEISEMGSMSNIEDVSLTLVDDFEDLDLGDDVMKE</sequence>
<feature type="domain" description="Nmd3 N-terminal" evidence="8">
    <location>
        <begin position="125"/>
        <end position="204"/>
    </location>
</feature>
<keyword evidence="6 7" id="KW-0539">Nucleus</keyword>
<evidence type="ECO:0000256" key="5">
    <source>
        <dbReference type="ARBA" id="ARBA00022927"/>
    </source>
</evidence>
<dbReference type="Pfam" id="PF21193">
    <property type="entry name" value="NMD_SH3"/>
    <property type="match status" value="1"/>
</dbReference>
<dbReference type="Pfam" id="PF21192">
    <property type="entry name" value="OB_NMD3"/>
    <property type="match status" value="1"/>
</dbReference>
<accession>A0ABR0XDI7</accession>
<feature type="domain" description="60S ribosomal export protein NMD3 SH3" evidence="10">
    <location>
        <begin position="207"/>
        <end position="249"/>
    </location>
</feature>
<keyword evidence="12" id="KW-1185">Reference proteome</keyword>
<reference evidence="11 12" key="1">
    <citation type="journal article" date="2021" name="Comput. Struct. Biotechnol. J.">
        <title>De novo genome assembly of the potent medicinal plant Rehmannia glutinosa using nanopore technology.</title>
        <authorList>
            <person name="Ma L."/>
            <person name="Dong C."/>
            <person name="Song C."/>
            <person name="Wang X."/>
            <person name="Zheng X."/>
            <person name="Niu Y."/>
            <person name="Chen S."/>
            <person name="Feng W."/>
        </authorList>
    </citation>
    <scope>NUCLEOTIDE SEQUENCE [LARGE SCALE GENOMIC DNA]</scope>
    <source>
        <strain evidence="11">DH-2019</strain>
    </source>
</reference>
<dbReference type="InterPro" id="IPR048899">
    <property type="entry name" value="NMD_SH3"/>
</dbReference>
<evidence type="ECO:0000256" key="4">
    <source>
        <dbReference type="ARBA" id="ARBA00022490"/>
    </source>
</evidence>
<name>A0ABR0XDI7_REHGL</name>
<protein>
    <recommendedName>
        <fullName evidence="2 7">60S ribosomal export protein NMD3</fullName>
    </recommendedName>
</protein>
<evidence type="ECO:0000259" key="10">
    <source>
        <dbReference type="Pfam" id="PF21193"/>
    </source>
</evidence>
<evidence type="ECO:0000256" key="7">
    <source>
        <dbReference type="RuleBase" id="RU364108"/>
    </source>
</evidence>
<keyword evidence="3 7" id="KW-0813">Transport</keyword>
<keyword evidence="5 7" id="KW-0653">Protein transport</keyword>
<dbReference type="Pfam" id="PF04981">
    <property type="entry name" value="NMD3"/>
    <property type="match status" value="2"/>
</dbReference>
<evidence type="ECO:0000259" key="8">
    <source>
        <dbReference type="Pfam" id="PF04981"/>
    </source>
</evidence>
<feature type="domain" description="60S ribosomal export protein NMD3 OB-fold" evidence="9">
    <location>
        <begin position="271"/>
        <end position="360"/>
    </location>
</feature>
<proteinExistence type="inferred from homology"/>
<comment type="function">
    <text evidence="7">Acts as an adapter for the XPO1/CRM1-mediated export of the 60S ribosomal subunit.</text>
</comment>
<dbReference type="InterPro" id="IPR048898">
    <property type="entry name" value="OB_NMD3"/>
</dbReference>
<evidence type="ECO:0000313" key="12">
    <source>
        <dbReference type="Proteomes" id="UP001318860"/>
    </source>
</evidence>
<gene>
    <name evidence="11" type="ORF">DH2020_011508</name>
</gene>
<dbReference type="PANTHER" id="PTHR12746">
    <property type="entry name" value="NONSENSE-MEDIATED MRNA DECAY PROTEIN 3"/>
    <property type="match status" value="1"/>
</dbReference>
<evidence type="ECO:0000256" key="1">
    <source>
        <dbReference type="ARBA" id="ARBA00009794"/>
    </source>
</evidence>
<feature type="domain" description="Nmd3 N-terminal" evidence="8">
    <location>
        <begin position="19"/>
        <end position="122"/>
    </location>
</feature>
<evidence type="ECO:0000313" key="11">
    <source>
        <dbReference type="EMBL" id="KAK6157260.1"/>
    </source>
</evidence>
<dbReference type="Proteomes" id="UP001318860">
    <property type="component" value="Unassembled WGS sequence"/>
</dbReference>
<comment type="caution">
    <text evidence="11">The sequence shown here is derived from an EMBL/GenBank/DDBJ whole genome shotgun (WGS) entry which is preliminary data.</text>
</comment>
<comment type="subcellular location">
    <subcellularLocation>
        <location evidence="7">Cytoplasm</location>
    </subcellularLocation>
    <subcellularLocation>
        <location evidence="7">Nucleus</location>
    </subcellularLocation>
</comment>
<comment type="similarity">
    <text evidence="1 7">Belongs to the NMD3 family.</text>
</comment>
<evidence type="ECO:0000259" key="9">
    <source>
        <dbReference type="Pfam" id="PF21192"/>
    </source>
</evidence>
<keyword evidence="4 7" id="KW-0963">Cytoplasm</keyword>
<organism evidence="11 12">
    <name type="scientific">Rehmannia glutinosa</name>
    <name type="common">Chinese foxglove</name>
    <dbReference type="NCBI Taxonomy" id="99300"/>
    <lineage>
        <taxon>Eukaryota</taxon>
        <taxon>Viridiplantae</taxon>
        <taxon>Streptophyta</taxon>
        <taxon>Embryophyta</taxon>
        <taxon>Tracheophyta</taxon>
        <taxon>Spermatophyta</taxon>
        <taxon>Magnoliopsida</taxon>
        <taxon>eudicotyledons</taxon>
        <taxon>Gunneridae</taxon>
        <taxon>Pentapetalae</taxon>
        <taxon>asterids</taxon>
        <taxon>lamiids</taxon>
        <taxon>Lamiales</taxon>
        <taxon>Orobanchaceae</taxon>
        <taxon>Rehmannieae</taxon>
        <taxon>Rehmannia</taxon>
    </lineage>
</organism>
<dbReference type="InterPro" id="IPR039768">
    <property type="entry name" value="Nmd3"/>
</dbReference>
<dbReference type="PANTHER" id="PTHR12746:SF2">
    <property type="entry name" value="60S RIBOSOMAL EXPORT PROTEIN NMD3"/>
    <property type="match status" value="1"/>
</dbReference>
<evidence type="ECO:0000256" key="2">
    <source>
        <dbReference type="ARBA" id="ARBA00017035"/>
    </source>
</evidence>